<feature type="domain" description="Spaetzle" evidence="5">
    <location>
        <begin position="88"/>
        <end position="184"/>
    </location>
</feature>
<dbReference type="InterPro" id="IPR052444">
    <property type="entry name" value="Spz/Toll_ligand-like"/>
</dbReference>
<organism evidence="7">
    <name type="scientific">Culicoides sonorensis</name>
    <name type="common">Biting midge</name>
    <dbReference type="NCBI Taxonomy" id="179676"/>
    <lineage>
        <taxon>Eukaryota</taxon>
        <taxon>Metazoa</taxon>
        <taxon>Ecdysozoa</taxon>
        <taxon>Arthropoda</taxon>
        <taxon>Hexapoda</taxon>
        <taxon>Insecta</taxon>
        <taxon>Pterygota</taxon>
        <taxon>Neoptera</taxon>
        <taxon>Endopterygota</taxon>
        <taxon>Diptera</taxon>
        <taxon>Nematocera</taxon>
        <taxon>Chironomoidea</taxon>
        <taxon>Ceratopogonidae</taxon>
        <taxon>Ceratopogoninae</taxon>
        <taxon>Culicoides</taxon>
        <taxon>Monoculicoides</taxon>
    </lineage>
</organism>
<dbReference type="GO" id="GO:0008083">
    <property type="term" value="F:growth factor activity"/>
    <property type="evidence" value="ECO:0007669"/>
    <property type="project" value="TreeGrafter"/>
</dbReference>
<dbReference type="GO" id="GO:0021556">
    <property type="term" value="P:central nervous system formation"/>
    <property type="evidence" value="ECO:0007669"/>
    <property type="project" value="TreeGrafter"/>
</dbReference>
<protein>
    <submittedName>
        <fullName evidence="6">CSON002624 protein</fullName>
    </submittedName>
    <submittedName>
        <fullName evidence="7">CSON005603 protein</fullName>
    </submittedName>
</protein>
<evidence type="ECO:0000256" key="1">
    <source>
        <dbReference type="ARBA" id="ARBA00022729"/>
    </source>
</evidence>
<dbReference type="OMA" id="FTANTRM"/>
<dbReference type="PANTHER" id="PTHR23199:SF12">
    <property type="entry name" value="NEUROTROPHIN 1-RELATED"/>
    <property type="match status" value="1"/>
</dbReference>
<feature type="signal peptide" evidence="4">
    <location>
        <begin position="1"/>
        <end position="22"/>
    </location>
</feature>
<evidence type="ECO:0000313" key="7">
    <source>
        <dbReference type="EMBL" id="SSX32903.1"/>
    </source>
</evidence>
<proteinExistence type="predicted"/>
<dbReference type="Gene3D" id="2.10.90.10">
    <property type="entry name" value="Cystine-knot cytokines"/>
    <property type="match status" value="1"/>
</dbReference>
<dbReference type="SUPFAM" id="SSF57501">
    <property type="entry name" value="Cystine-knot cytokines"/>
    <property type="match status" value="1"/>
</dbReference>
<evidence type="ECO:0000313" key="6">
    <source>
        <dbReference type="EMBL" id="SSX30566.1"/>
    </source>
</evidence>
<dbReference type="VEuPathDB" id="VectorBase:CSON005603"/>
<sequence>MLIRSFLLYLGLCLSLLIESIAMQFAPLVNCYGNIFYCENVTNYPIDAIRSAVSRKQEKIDIFFGADVIEERSAVELMNRNAGFEEPSLCDAEKLVIYPQSGYTIDGNFSYIINDRENNYIQGIAIERCTKRSENSQCSFTEAIPNGYESKCIQQYSYRHLLSYENRDVVKKAFKLPSHCKCTIQQSRYGI</sequence>
<dbReference type="GO" id="GO:0045087">
    <property type="term" value="P:innate immune response"/>
    <property type="evidence" value="ECO:0007669"/>
    <property type="project" value="TreeGrafter"/>
</dbReference>
<feature type="chain" id="PRO_5033343534" evidence="4">
    <location>
        <begin position="23"/>
        <end position="191"/>
    </location>
</feature>
<name>A0A336MVZ4_CULSO</name>
<evidence type="ECO:0000256" key="3">
    <source>
        <dbReference type="ARBA" id="ARBA00023180"/>
    </source>
</evidence>
<dbReference type="PANTHER" id="PTHR23199">
    <property type="entry name" value="NEUROTROPHIN 1-RELATED"/>
    <property type="match status" value="1"/>
</dbReference>
<gene>
    <name evidence="7" type="primary">CSON005603</name>
    <name evidence="6" type="synonym">CSON002624</name>
</gene>
<keyword evidence="3" id="KW-0325">Glycoprotein</keyword>
<reference evidence="7" key="1">
    <citation type="submission" date="2018-07" db="EMBL/GenBank/DDBJ databases">
        <authorList>
            <person name="Quirk P.G."/>
            <person name="Krulwich T.A."/>
        </authorList>
    </citation>
    <scope>NUCLEOTIDE SEQUENCE</scope>
</reference>
<dbReference type="EMBL" id="UFQT01001436">
    <property type="protein sequence ID" value="SSX30566.1"/>
    <property type="molecule type" value="Genomic_DNA"/>
</dbReference>
<dbReference type="VEuPathDB" id="VectorBase:CSON002624"/>
<dbReference type="InterPro" id="IPR029034">
    <property type="entry name" value="Cystine-knot_cytokine"/>
</dbReference>
<dbReference type="AlphaFoldDB" id="A0A336MVZ4"/>
<accession>A0A336MVZ4</accession>
<keyword evidence="1 4" id="KW-0732">Signal</keyword>
<evidence type="ECO:0000259" key="5">
    <source>
        <dbReference type="Pfam" id="PF16077"/>
    </source>
</evidence>
<dbReference type="Pfam" id="PF16077">
    <property type="entry name" value="Spaetzle"/>
    <property type="match status" value="1"/>
</dbReference>
<evidence type="ECO:0000256" key="4">
    <source>
        <dbReference type="SAM" id="SignalP"/>
    </source>
</evidence>
<dbReference type="InterPro" id="IPR032104">
    <property type="entry name" value="Spaetzle"/>
</dbReference>
<dbReference type="GO" id="GO:0005121">
    <property type="term" value="F:Toll binding"/>
    <property type="evidence" value="ECO:0007669"/>
    <property type="project" value="TreeGrafter"/>
</dbReference>
<evidence type="ECO:0000256" key="2">
    <source>
        <dbReference type="ARBA" id="ARBA00023157"/>
    </source>
</evidence>
<keyword evidence="2" id="KW-1015">Disulfide bond</keyword>
<dbReference type="GO" id="GO:0005615">
    <property type="term" value="C:extracellular space"/>
    <property type="evidence" value="ECO:0007669"/>
    <property type="project" value="UniProtKB-ARBA"/>
</dbReference>
<dbReference type="EMBL" id="UFQT01002196">
    <property type="protein sequence ID" value="SSX32903.1"/>
    <property type="molecule type" value="Genomic_DNA"/>
</dbReference>